<evidence type="ECO:0000256" key="17">
    <source>
        <dbReference type="ARBA" id="ARBA00023326"/>
    </source>
</evidence>
<evidence type="ECO:0000256" key="9">
    <source>
        <dbReference type="ARBA" id="ARBA00022679"/>
    </source>
</evidence>
<dbReference type="GO" id="GO:0000272">
    <property type="term" value="P:polysaccharide catabolic process"/>
    <property type="evidence" value="ECO:0007669"/>
    <property type="project" value="UniProtKB-KW"/>
</dbReference>
<dbReference type="SUPFAM" id="SSF51445">
    <property type="entry name" value="(Trans)glycosidases"/>
    <property type="match status" value="1"/>
</dbReference>
<evidence type="ECO:0000256" key="5">
    <source>
        <dbReference type="ARBA" id="ARBA00009000"/>
    </source>
</evidence>
<sequence length="1090" mass="121157">MRINTLSLFSLVSLVPTLAVASLSGSVGPLTSASTKAATKTCNVLDYGAKADKSTDLGPPLASAFADCKSGGLVKIPSGDYAMKTWVKLANGKAWALQLDGTIYRTGTDGGNMIMVEHTSDFELFSSTSSGAMQGLGYEFHKDNKWSGPRLLRLWDVTDFSVHDIILVDAPTFHFSLDTTTNGEVYNMAVRGGNHGGLDGVDVWSTNIWIHDVEVTNKDECITVKSPSKNILIENIYCNRSGGCGMGSLGKDTDISDITYRNIYTWNSNNMMFIKSNGGSGSAKNLLFENFIGHGNAYSFDIDSYWTSMHSQGGEGVELSNVTVRNWKGTEANGANRGPIKIVCPDSAPCYDITIEDFAMWTEDSSRPRQWYSCRNAYGSGFCLKSGSSHTVYAATTSTVSSAPSGYSAATMASDLKTDFGITASIPIPTIPTTFYPGATPYSALMANSGSGAAKVRAVVASSEPTTVAEEATSTTAERETPTSSPVPAVATEQRSAEVGACPFGNDMSAPTGVIQLDPWLEPFREVLKQRFNFIEGWVKTINEAEGGLEKFSKGYERFGLNVQPNGEIVYREWAPNAVEAQLVGDFNNWDVTTHPMAKNDFGVWEITVPAKDGAPAIPHGSKIKITMVTPSGERIYRIPAWIKRVVQDLDVSPTYESVFWNPPIEKQYKFQHTHPKKPESLRIYEAHVGISSPETKVATYKEFTANMLPRIKYLGYNAIQLMAIMEHAYYASFGYQVNNFFAASSRYGTPEDLKELVDTAHSMGLVVLLDVVHSHASKNVLDGLNMFDGTDHLYFHGGGKGRHELWDSRLFNYGNHEVLRFLLSNLRFWMDEYGFDGFRFDGVTSMLYTHHGIGTRHGEKTIAYAESHDQALVGDKTLMMWLCDKEMYTHMSVLTEFTPVIERGMALHKMIRLVTHSLGGEGYLNFEGNEFGHPEWLDFPREGNNNSFWYARRQLNLTEDHLLRYKFLNEFDRAVQLTEEKYGWLHSPQAYISLKNETDKVLVFERAGLLWIFNFHPTNSFTDYRVGVEKAGTYRIVLDTDDPAFGGLKRNIKETRFFTTDFAWNGRSNFLQVYIPTRTALVLALEETL</sequence>
<dbReference type="PANTHER" id="PTHR43651:SF3">
    <property type="entry name" value="1,4-ALPHA-GLUCAN-BRANCHING ENZYME"/>
    <property type="match status" value="1"/>
</dbReference>
<reference evidence="26" key="1">
    <citation type="submission" date="2019-04" db="EMBL/GenBank/DDBJ databases">
        <title>Friends and foes A comparative genomics studyof 23 Aspergillus species from section Flavi.</title>
        <authorList>
            <consortium name="DOE Joint Genome Institute"/>
            <person name="Kjaerbolling I."/>
            <person name="Vesth T."/>
            <person name="Frisvad J.C."/>
            <person name="Nybo J.L."/>
            <person name="Theobald S."/>
            <person name="Kildgaard S."/>
            <person name="Isbrandt T."/>
            <person name="Kuo A."/>
            <person name="Sato A."/>
            <person name="Lyhne E.K."/>
            <person name="Kogle M.E."/>
            <person name="Wiebenga A."/>
            <person name="Kun R.S."/>
            <person name="Lubbers R.J."/>
            <person name="Makela M.R."/>
            <person name="Barry K."/>
            <person name="Chovatia M."/>
            <person name="Clum A."/>
            <person name="Daum C."/>
            <person name="Haridas S."/>
            <person name="He G."/>
            <person name="LaButti K."/>
            <person name="Lipzen A."/>
            <person name="Mondo S."/>
            <person name="Riley R."/>
            <person name="Salamov A."/>
            <person name="Simmons B.A."/>
            <person name="Magnuson J.K."/>
            <person name="Henrissat B."/>
            <person name="Mortensen U.H."/>
            <person name="Larsen T.O."/>
            <person name="Devries R.P."/>
            <person name="Grigoriev I.V."/>
            <person name="Machida M."/>
            <person name="Baker S.E."/>
            <person name="Andersen M.R."/>
        </authorList>
    </citation>
    <scope>NUCLEOTIDE SEQUENCE [LARGE SCALE GENOMIC DNA]</scope>
    <source>
        <strain evidence="26">IBT 14317</strain>
    </source>
</reference>
<organism evidence="26">
    <name type="scientific">Petromyces alliaceus</name>
    <name type="common">Aspergillus alliaceus</name>
    <dbReference type="NCBI Taxonomy" id="209559"/>
    <lineage>
        <taxon>Eukaryota</taxon>
        <taxon>Fungi</taxon>
        <taxon>Dikarya</taxon>
        <taxon>Ascomycota</taxon>
        <taxon>Pezizomycotina</taxon>
        <taxon>Eurotiomycetes</taxon>
        <taxon>Eurotiomycetidae</taxon>
        <taxon>Eurotiales</taxon>
        <taxon>Aspergillaceae</taxon>
        <taxon>Aspergillus</taxon>
        <taxon>Aspergillus subgen. Circumdati</taxon>
    </lineage>
</organism>
<keyword evidence="14" id="KW-0119">Carbohydrate metabolism</keyword>
<dbReference type="Pfam" id="PF00295">
    <property type="entry name" value="Glyco_hydro_28"/>
    <property type="match status" value="1"/>
</dbReference>
<keyword evidence="16" id="KW-0961">Cell wall biogenesis/degradation</keyword>
<feature type="signal peptide" evidence="24">
    <location>
        <begin position="1"/>
        <end position="21"/>
    </location>
</feature>
<dbReference type="EMBL" id="ML735216">
    <property type="protein sequence ID" value="KAE8396041.1"/>
    <property type="molecule type" value="Genomic_DNA"/>
</dbReference>
<keyword evidence="12" id="KW-1015">Disulfide bond</keyword>
<dbReference type="FunFam" id="2.160.20.10:FF:000025">
    <property type="entry name" value="Probable rhamnogalacturonase B"/>
    <property type="match status" value="1"/>
</dbReference>
<evidence type="ECO:0000256" key="7">
    <source>
        <dbReference type="ARBA" id="ARBA00020932"/>
    </source>
</evidence>
<dbReference type="SUPFAM" id="SSF81296">
    <property type="entry name" value="E set domains"/>
    <property type="match status" value="1"/>
</dbReference>
<keyword evidence="9" id="KW-0808">Transferase</keyword>
<evidence type="ECO:0000256" key="16">
    <source>
        <dbReference type="ARBA" id="ARBA00023316"/>
    </source>
</evidence>
<accession>A0A5N7CPD6</accession>
<dbReference type="Pfam" id="PF00128">
    <property type="entry name" value="Alpha-amylase"/>
    <property type="match status" value="1"/>
</dbReference>
<dbReference type="EC" id="2.4.1.18" evidence="6"/>
<dbReference type="CDD" id="cd11321">
    <property type="entry name" value="AmyAc_bac_euk_BE"/>
    <property type="match status" value="1"/>
</dbReference>
<evidence type="ECO:0000256" key="4">
    <source>
        <dbReference type="ARBA" id="ARBA00008834"/>
    </source>
</evidence>
<comment type="pathway">
    <text evidence="3">Glycan biosynthesis; glycogen biosynthesis.</text>
</comment>
<dbReference type="GO" id="GO:0005737">
    <property type="term" value="C:cytoplasm"/>
    <property type="evidence" value="ECO:0007669"/>
    <property type="project" value="TreeGrafter"/>
</dbReference>
<dbReference type="Proteomes" id="UP000326877">
    <property type="component" value="Unassembled WGS sequence"/>
</dbReference>
<dbReference type="FunFam" id="2.60.40.1180:FF:000003">
    <property type="entry name" value="1,4-alpha-glucan-branching enzyme, chloroplastic/amyloplastic"/>
    <property type="match status" value="1"/>
</dbReference>
<evidence type="ECO:0000256" key="10">
    <source>
        <dbReference type="ARBA" id="ARBA00022729"/>
    </source>
</evidence>
<dbReference type="InterPro" id="IPR011050">
    <property type="entry name" value="Pectin_lyase_fold/virulence"/>
</dbReference>
<dbReference type="InterPro" id="IPR014756">
    <property type="entry name" value="Ig_E-set"/>
</dbReference>
<keyword evidence="8" id="KW-0964">Secreted</keyword>
<dbReference type="PANTHER" id="PTHR43651">
    <property type="entry name" value="1,4-ALPHA-GLUCAN-BRANCHING ENZYME"/>
    <property type="match status" value="1"/>
</dbReference>
<evidence type="ECO:0000256" key="11">
    <source>
        <dbReference type="ARBA" id="ARBA00022801"/>
    </source>
</evidence>
<keyword evidence="15 22" id="KW-0326">Glycosidase</keyword>
<proteinExistence type="inferred from homology"/>
<evidence type="ECO:0000256" key="3">
    <source>
        <dbReference type="ARBA" id="ARBA00004964"/>
    </source>
</evidence>
<evidence type="ECO:0000256" key="1">
    <source>
        <dbReference type="ARBA" id="ARBA00000826"/>
    </source>
</evidence>
<evidence type="ECO:0000313" key="26">
    <source>
        <dbReference type="EMBL" id="KAE8396041.1"/>
    </source>
</evidence>
<dbReference type="GO" id="GO:0043169">
    <property type="term" value="F:cation binding"/>
    <property type="evidence" value="ECO:0007669"/>
    <property type="project" value="InterPro"/>
</dbReference>
<dbReference type="InterPro" id="IPR004193">
    <property type="entry name" value="Glyco_hydro_13_N"/>
</dbReference>
<evidence type="ECO:0000256" key="8">
    <source>
        <dbReference type="ARBA" id="ARBA00022525"/>
    </source>
</evidence>
<dbReference type="GO" id="GO:0005978">
    <property type="term" value="P:glycogen biosynthetic process"/>
    <property type="evidence" value="ECO:0007669"/>
    <property type="project" value="UniProtKB-UniPathway"/>
</dbReference>
<evidence type="ECO:0000256" key="22">
    <source>
        <dbReference type="RuleBase" id="RU361169"/>
    </source>
</evidence>
<dbReference type="InterPro" id="IPR006047">
    <property type="entry name" value="GH13_cat_dom"/>
</dbReference>
<dbReference type="Pfam" id="PF02922">
    <property type="entry name" value="CBM_48"/>
    <property type="match status" value="1"/>
</dbReference>
<evidence type="ECO:0000256" key="15">
    <source>
        <dbReference type="ARBA" id="ARBA00023295"/>
    </source>
</evidence>
<dbReference type="SUPFAM" id="SSF51126">
    <property type="entry name" value="Pectin lyase-like"/>
    <property type="match status" value="1"/>
</dbReference>
<feature type="compositionally biased region" description="Low complexity" evidence="23">
    <location>
        <begin position="462"/>
        <end position="486"/>
    </location>
</feature>
<evidence type="ECO:0000256" key="6">
    <source>
        <dbReference type="ARBA" id="ARBA00012541"/>
    </source>
</evidence>
<name>A0A5N7CPD6_PETAA</name>
<dbReference type="GO" id="GO:0071555">
    <property type="term" value="P:cell wall organization"/>
    <property type="evidence" value="ECO:0007669"/>
    <property type="project" value="UniProtKB-KW"/>
</dbReference>
<evidence type="ECO:0000256" key="23">
    <source>
        <dbReference type="SAM" id="MobiDB-lite"/>
    </source>
</evidence>
<dbReference type="Gene3D" id="2.60.40.1180">
    <property type="entry name" value="Golgi alpha-mannosidase II"/>
    <property type="match status" value="1"/>
</dbReference>
<dbReference type="SMART" id="SM00642">
    <property type="entry name" value="Aamy"/>
    <property type="match status" value="1"/>
</dbReference>
<comment type="function">
    <text evidence="19">Glycogen-branching enzyme participates in the glycogen biosynthetic process along with glycogenin and glycogen synthase. Generates alpha-1,6-glucosidic branches from alpha-1,4-linked glucose chains, to increase solubility of the glycogen polymer.</text>
</comment>
<dbReference type="InterPro" id="IPR006048">
    <property type="entry name" value="A-amylase/branching_C"/>
</dbReference>
<dbReference type="Pfam" id="PF02806">
    <property type="entry name" value="Alpha-amylase_C"/>
    <property type="match status" value="1"/>
</dbReference>
<evidence type="ECO:0000256" key="12">
    <source>
        <dbReference type="ARBA" id="ARBA00023157"/>
    </source>
</evidence>
<dbReference type="InterPro" id="IPR000743">
    <property type="entry name" value="Glyco_hydro_28"/>
</dbReference>
<keyword evidence="17" id="KW-0624">Polysaccharide degradation</keyword>
<comment type="catalytic activity">
    <reaction evidence="20">
        <text>Endohydrolysis of alpha-D-GalA-(1-&gt;2)-alpha-L-Rha glycosidic bond in the rhamnogalacturonan I backbone with initial inversion of anomeric configuration releasing oligosaccharides with beta-D-GalA at the reducing end.</text>
        <dbReference type="EC" id="3.2.1.171"/>
    </reaction>
</comment>
<dbReference type="Gene3D" id="2.60.40.10">
    <property type="entry name" value="Immunoglobulins"/>
    <property type="match status" value="1"/>
</dbReference>
<dbReference type="InterPro" id="IPR013783">
    <property type="entry name" value="Ig-like_fold"/>
</dbReference>
<comment type="subcellular location">
    <subcellularLocation>
        <location evidence="2">Secreted</location>
    </subcellularLocation>
</comment>
<evidence type="ECO:0000256" key="2">
    <source>
        <dbReference type="ARBA" id="ARBA00004613"/>
    </source>
</evidence>
<dbReference type="InterPro" id="IPR012334">
    <property type="entry name" value="Pectin_lyas_fold"/>
</dbReference>
<keyword evidence="13" id="KW-0325">Glycoprotein</keyword>
<dbReference type="Gene3D" id="2.160.20.10">
    <property type="entry name" value="Single-stranded right-handed beta-helix, Pectin lyase-like"/>
    <property type="match status" value="1"/>
</dbReference>
<dbReference type="UniPathway" id="UPA00164"/>
<dbReference type="GO" id="GO:0004650">
    <property type="term" value="F:polygalacturonase activity"/>
    <property type="evidence" value="ECO:0007669"/>
    <property type="project" value="InterPro"/>
</dbReference>
<feature type="region of interest" description="Disordered" evidence="23">
    <location>
        <begin position="462"/>
        <end position="492"/>
    </location>
</feature>
<keyword evidence="11 22" id="KW-0378">Hydrolase</keyword>
<dbReference type="CDD" id="cd02854">
    <property type="entry name" value="E_set_GBE_euk_N"/>
    <property type="match status" value="1"/>
</dbReference>
<dbReference type="SUPFAM" id="SSF51011">
    <property type="entry name" value="Glycosyl hydrolase domain"/>
    <property type="match status" value="1"/>
</dbReference>
<feature type="domain" description="Glycosyl hydrolase family 13 catalytic" evidence="25">
    <location>
        <begin position="695"/>
        <end position="1007"/>
    </location>
</feature>
<evidence type="ECO:0000256" key="21">
    <source>
        <dbReference type="ARBA" id="ARBA00066935"/>
    </source>
</evidence>
<keyword evidence="10 24" id="KW-0732">Signal</keyword>
<keyword evidence="26" id="KW-0456">Lyase</keyword>
<dbReference type="Gene3D" id="3.20.20.80">
    <property type="entry name" value="Glycosidases"/>
    <property type="match status" value="2"/>
</dbReference>
<feature type="chain" id="PRO_5024888640" description="1,4-alpha-glucan-branching enzyme" evidence="24">
    <location>
        <begin position="22"/>
        <end position="1090"/>
    </location>
</feature>
<dbReference type="GO" id="GO:0003844">
    <property type="term" value="F:1,4-alpha-glucan branching enzyme activity"/>
    <property type="evidence" value="ECO:0007669"/>
    <property type="project" value="UniProtKB-EC"/>
</dbReference>
<comment type="similarity">
    <text evidence="4 22">Belongs to the glycosyl hydrolase 28 family.</text>
</comment>
<evidence type="ECO:0000256" key="13">
    <source>
        <dbReference type="ARBA" id="ARBA00023180"/>
    </source>
</evidence>
<dbReference type="FunFam" id="2.60.40.10:FF:000250">
    <property type="entry name" value="1,4-alpha-glucan-branching enzyme, chloroplastic/amyloplastic"/>
    <property type="match status" value="1"/>
</dbReference>
<comment type="similarity">
    <text evidence="5">Belongs to the glycosyl hydrolase 13 family. GlgB subfamily.</text>
</comment>
<comment type="catalytic activity">
    <reaction evidence="1">
        <text>Transfers a segment of a (1-&gt;4)-alpha-D-glucan chain to a primary hydroxy group in a similar glucan chain.</text>
        <dbReference type="EC" id="2.4.1.18"/>
    </reaction>
</comment>
<dbReference type="AlphaFoldDB" id="A0A5N7CPD6"/>
<gene>
    <name evidence="26" type="ORF">BDV23DRAFT_168331</name>
</gene>
<evidence type="ECO:0000256" key="24">
    <source>
        <dbReference type="SAM" id="SignalP"/>
    </source>
</evidence>
<evidence type="ECO:0000256" key="18">
    <source>
        <dbReference type="ARBA" id="ARBA00031979"/>
    </source>
</evidence>
<dbReference type="GO" id="GO:0005576">
    <property type="term" value="C:extracellular region"/>
    <property type="evidence" value="ECO:0007669"/>
    <property type="project" value="UniProtKB-SubCell"/>
</dbReference>
<dbReference type="OrthoDB" id="196493at2759"/>
<dbReference type="GO" id="GO:0046576">
    <property type="term" value="F:rhamnogalacturonan alpha-L-rhamnopyranosyl-(1-&gt;4)-alpha-D-galactopyranosyluronide lyase activity"/>
    <property type="evidence" value="ECO:0007669"/>
    <property type="project" value="UniProtKB-ARBA"/>
</dbReference>
<protein>
    <recommendedName>
        <fullName evidence="7">1,4-alpha-glucan-branching enzyme</fullName>
        <ecNumber evidence="6">2.4.1.18</ecNumber>
        <ecNumber evidence="21">3.2.1.171</ecNumber>
    </recommendedName>
    <alternativeName>
        <fullName evidence="18">Glycogen-branching enzyme</fullName>
    </alternativeName>
</protein>
<evidence type="ECO:0000256" key="14">
    <source>
        <dbReference type="ARBA" id="ARBA00023277"/>
    </source>
</evidence>
<evidence type="ECO:0000256" key="19">
    <source>
        <dbReference type="ARBA" id="ARBA00049618"/>
    </source>
</evidence>
<dbReference type="EC" id="3.2.1.171" evidence="21"/>
<evidence type="ECO:0000259" key="25">
    <source>
        <dbReference type="SMART" id="SM00642"/>
    </source>
</evidence>
<dbReference type="InterPro" id="IPR013780">
    <property type="entry name" value="Glyco_hydro_b"/>
</dbReference>
<evidence type="ECO:0000256" key="20">
    <source>
        <dbReference type="ARBA" id="ARBA00051850"/>
    </source>
</evidence>
<dbReference type="InterPro" id="IPR017853">
    <property type="entry name" value="GH"/>
</dbReference>